<protein>
    <submittedName>
        <fullName evidence="1">Uncharacterized protein</fullName>
    </submittedName>
</protein>
<dbReference type="RefSeq" id="XP_060432541.1">
    <property type="nucleotide sequence ID" value="XM_060572015.1"/>
</dbReference>
<sequence>MDTSNACTSQTIRPWAIRAIRAITKSDPSPSKVLTEPSDAVMPARTAGVGRSTFTWDDDWEPLRQYRDDTPLDAGRLAQSEVSRRYPPMTTLHILQPPFGLSTPPSLLNRRFHLARATPEPLSVVVGCRIFIDSAKRIGTEGRRIEKKLSSCLLSLATAAYAHPAHSRDPVTAARPANRVISGARQIASAAYQHHETRRPDQLPRRHLAIVTVAVFDRLI</sequence>
<dbReference type="EMBL" id="JAHMHR010000010">
    <property type="protein sequence ID" value="KAK1688846.1"/>
    <property type="molecule type" value="Genomic_DNA"/>
</dbReference>
<reference evidence="1" key="1">
    <citation type="submission" date="2021-06" db="EMBL/GenBank/DDBJ databases">
        <title>Comparative genomics, transcriptomics and evolutionary studies reveal genomic signatures of adaptation to plant cell wall in hemibiotrophic fungi.</title>
        <authorList>
            <consortium name="DOE Joint Genome Institute"/>
            <person name="Baroncelli R."/>
            <person name="Diaz J.F."/>
            <person name="Benocci T."/>
            <person name="Peng M."/>
            <person name="Battaglia E."/>
            <person name="Haridas S."/>
            <person name="Andreopoulos W."/>
            <person name="Labutti K."/>
            <person name="Pangilinan J."/>
            <person name="Floch G.L."/>
            <person name="Makela M.R."/>
            <person name="Henrissat B."/>
            <person name="Grigoriev I.V."/>
            <person name="Crouch J.A."/>
            <person name="De Vries R.P."/>
            <person name="Sukno S.A."/>
            <person name="Thon M.R."/>
        </authorList>
    </citation>
    <scope>NUCLEOTIDE SEQUENCE</scope>
    <source>
        <strain evidence="1">CBS 193.32</strain>
    </source>
</reference>
<dbReference type="AlphaFoldDB" id="A0AAJ0ATT8"/>
<dbReference type="Proteomes" id="UP001224890">
    <property type="component" value="Unassembled WGS sequence"/>
</dbReference>
<gene>
    <name evidence="1" type="ORF">BDP55DRAFT_629390</name>
</gene>
<evidence type="ECO:0000313" key="1">
    <source>
        <dbReference type="EMBL" id="KAK1688846.1"/>
    </source>
</evidence>
<organism evidence="1 2">
    <name type="scientific">Colletotrichum godetiae</name>
    <dbReference type="NCBI Taxonomy" id="1209918"/>
    <lineage>
        <taxon>Eukaryota</taxon>
        <taxon>Fungi</taxon>
        <taxon>Dikarya</taxon>
        <taxon>Ascomycota</taxon>
        <taxon>Pezizomycotina</taxon>
        <taxon>Sordariomycetes</taxon>
        <taxon>Hypocreomycetidae</taxon>
        <taxon>Glomerellales</taxon>
        <taxon>Glomerellaceae</taxon>
        <taxon>Colletotrichum</taxon>
        <taxon>Colletotrichum acutatum species complex</taxon>
    </lineage>
</organism>
<comment type="caution">
    <text evidence="1">The sequence shown here is derived from an EMBL/GenBank/DDBJ whole genome shotgun (WGS) entry which is preliminary data.</text>
</comment>
<accession>A0AAJ0ATT8</accession>
<proteinExistence type="predicted"/>
<keyword evidence="2" id="KW-1185">Reference proteome</keyword>
<evidence type="ECO:0000313" key="2">
    <source>
        <dbReference type="Proteomes" id="UP001224890"/>
    </source>
</evidence>
<name>A0AAJ0ATT8_9PEZI</name>
<dbReference type="GeneID" id="85456541"/>